<dbReference type="SUPFAM" id="SSF52091">
    <property type="entry name" value="SpoIIaa-like"/>
    <property type="match status" value="1"/>
</dbReference>
<evidence type="ECO:0000313" key="5">
    <source>
        <dbReference type="Proteomes" id="UP000002964"/>
    </source>
</evidence>
<proteinExistence type="inferred from homology"/>
<accession>H8Z8Q5</accession>
<sequence>MNLNVSFKSKGDDAYIVYPVGALNSDTSQKLEQVLNEVIALEPKLVVLDLDQLGYISSAGIRVFLKAKKDLKRTEAKLSFMNLQPPVRKVFDIINALPSMDIFASLAELDEYLDAMQQMVERDETQKL</sequence>
<organism evidence="4 5">
    <name type="scientific">Thiorhodovibrio frisius</name>
    <dbReference type="NCBI Taxonomy" id="631362"/>
    <lineage>
        <taxon>Bacteria</taxon>
        <taxon>Pseudomonadati</taxon>
        <taxon>Pseudomonadota</taxon>
        <taxon>Gammaproteobacteria</taxon>
        <taxon>Chromatiales</taxon>
        <taxon>Chromatiaceae</taxon>
        <taxon>Thiorhodovibrio</taxon>
    </lineage>
</organism>
<dbReference type="HOGENOM" id="CLU_115403_9_0_6"/>
<dbReference type="PANTHER" id="PTHR33495">
    <property type="entry name" value="ANTI-SIGMA FACTOR ANTAGONIST TM_1081-RELATED-RELATED"/>
    <property type="match status" value="1"/>
</dbReference>
<evidence type="ECO:0000313" key="4">
    <source>
        <dbReference type="EMBL" id="EIC19460.1"/>
    </source>
</evidence>
<dbReference type="NCBIfam" id="TIGR00377">
    <property type="entry name" value="ant_ant_sig"/>
    <property type="match status" value="1"/>
</dbReference>
<dbReference type="PANTHER" id="PTHR33495:SF2">
    <property type="entry name" value="ANTI-SIGMA FACTOR ANTAGONIST TM_1081-RELATED"/>
    <property type="match status" value="1"/>
</dbReference>
<dbReference type="OrthoDB" id="9808221at2"/>
<dbReference type="GO" id="GO:0043856">
    <property type="term" value="F:anti-sigma factor antagonist activity"/>
    <property type="evidence" value="ECO:0007669"/>
    <property type="project" value="InterPro"/>
</dbReference>
<protein>
    <recommendedName>
        <fullName evidence="2">Anti-sigma factor antagonist</fullName>
    </recommendedName>
</protein>
<comment type="similarity">
    <text evidence="1 2">Belongs to the anti-sigma-factor antagonist family.</text>
</comment>
<evidence type="ECO:0000256" key="2">
    <source>
        <dbReference type="RuleBase" id="RU003749"/>
    </source>
</evidence>
<feature type="domain" description="STAS" evidence="3">
    <location>
        <begin position="12"/>
        <end position="116"/>
    </location>
</feature>
<dbReference type="eggNOG" id="COG1366">
    <property type="taxonomic scope" value="Bacteria"/>
</dbReference>
<evidence type="ECO:0000259" key="3">
    <source>
        <dbReference type="PROSITE" id="PS50801"/>
    </source>
</evidence>
<dbReference type="InterPro" id="IPR003658">
    <property type="entry name" value="Anti-sigma_ant"/>
</dbReference>
<dbReference type="InterPro" id="IPR036513">
    <property type="entry name" value="STAS_dom_sf"/>
</dbReference>
<dbReference type="CDD" id="cd07043">
    <property type="entry name" value="STAS_anti-anti-sigma_factors"/>
    <property type="match status" value="1"/>
</dbReference>
<dbReference type="InterPro" id="IPR002645">
    <property type="entry name" value="STAS_dom"/>
</dbReference>
<keyword evidence="5" id="KW-1185">Reference proteome</keyword>
<reference evidence="4 5" key="2">
    <citation type="submission" date="2011-11" db="EMBL/GenBank/DDBJ databases">
        <authorList>
            <consortium name="US DOE Joint Genome Institute"/>
            <person name="Lucas S."/>
            <person name="Han J."/>
            <person name="Lapidus A."/>
            <person name="Cheng J.-F."/>
            <person name="Goodwin L."/>
            <person name="Pitluck S."/>
            <person name="Peters L."/>
            <person name="Ovchinnikova G."/>
            <person name="Zhang X."/>
            <person name="Detter J.C."/>
            <person name="Han C."/>
            <person name="Tapia R."/>
            <person name="Land M."/>
            <person name="Hauser L."/>
            <person name="Kyrpides N."/>
            <person name="Ivanova N."/>
            <person name="Pagani I."/>
            <person name="Vogl K."/>
            <person name="Liu Z."/>
            <person name="Overmann J."/>
            <person name="Frigaard N.-U."/>
            <person name="Bryant D."/>
            <person name="Woyke T."/>
        </authorList>
    </citation>
    <scope>NUCLEOTIDE SEQUENCE [LARGE SCALE GENOMIC DNA]</scope>
    <source>
        <strain evidence="4 5">970</strain>
    </source>
</reference>
<reference evidence="5" key="1">
    <citation type="submission" date="2011-06" db="EMBL/GenBank/DDBJ databases">
        <authorList>
            <consortium name="US DOE Joint Genome Institute (JGI-PGF)"/>
            <person name="Lucas S."/>
            <person name="Han J."/>
            <person name="Lapidus A."/>
            <person name="Cheng J.-F."/>
            <person name="Goodwin L."/>
            <person name="Pitluck S."/>
            <person name="Peters L."/>
            <person name="Land M.L."/>
            <person name="Hauser L."/>
            <person name="Vogl K."/>
            <person name="Liu Z."/>
            <person name="Overmann J."/>
            <person name="Frigaard N.-U."/>
            <person name="Bryant D.A."/>
            <person name="Woyke T.J."/>
        </authorList>
    </citation>
    <scope>NUCLEOTIDE SEQUENCE [LARGE SCALE GENOMIC DNA]</scope>
    <source>
        <strain evidence="5">970</strain>
    </source>
</reference>
<dbReference type="Proteomes" id="UP000002964">
    <property type="component" value="Unassembled WGS sequence"/>
</dbReference>
<gene>
    <name evidence="4" type="ORF">Thi970DRAFT_04982</name>
</gene>
<dbReference type="STRING" id="631362.Thi970DRAFT_04982"/>
<dbReference type="AlphaFoldDB" id="H8Z8Q5"/>
<dbReference type="PROSITE" id="PS50801">
    <property type="entry name" value="STAS"/>
    <property type="match status" value="1"/>
</dbReference>
<name>H8Z8Q5_9GAMM</name>
<evidence type="ECO:0000256" key="1">
    <source>
        <dbReference type="ARBA" id="ARBA00009013"/>
    </source>
</evidence>
<dbReference type="EMBL" id="JH603171">
    <property type="protein sequence ID" value="EIC19460.1"/>
    <property type="molecule type" value="Genomic_DNA"/>
</dbReference>
<dbReference type="Gene3D" id="3.30.750.24">
    <property type="entry name" value="STAS domain"/>
    <property type="match status" value="1"/>
</dbReference>
<dbReference type="RefSeq" id="WP_009151689.1">
    <property type="nucleotide sequence ID" value="NZ_CP121471.1"/>
</dbReference>
<dbReference type="Pfam" id="PF01740">
    <property type="entry name" value="STAS"/>
    <property type="match status" value="1"/>
</dbReference>